<dbReference type="FunFam" id="3.40.50.2020:FF:000001">
    <property type="entry name" value="Ribose-phosphate pyrophosphokinase"/>
    <property type="match status" value="1"/>
</dbReference>
<evidence type="ECO:0000256" key="11">
    <source>
        <dbReference type="ARBA" id="ARBA00022741"/>
    </source>
</evidence>
<organism evidence="22 23">
    <name type="scientific">Glossina palpalis gambiensis</name>
    <dbReference type="NCBI Taxonomy" id="67801"/>
    <lineage>
        <taxon>Eukaryota</taxon>
        <taxon>Metazoa</taxon>
        <taxon>Ecdysozoa</taxon>
        <taxon>Arthropoda</taxon>
        <taxon>Hexapoda</taxon>
        <taxon>Insecta</taxon>
        <taxon>Pterygota</taxon>
        <taxon>Neoptera</taxon>
        <taxon>Endopterygota</taxon>
        <taxon>Diptera</taxon>
        <taxon>Brachycera</taxon>
        <taxon>Muscomorpha</taxon>
        <taxon>Hippoboscoidea</taxon>
        <taxon>Glossinidae</taxon>
        <taxon>Glossina</taxon>
    </lineage>
</organism>
<accession>A0A1B0C143</accession>
<dbReference type="InterPro" id="IPR005490">
    <property type="entry name" value="LD_TPept_cat_dom"/>
</dbReference>
<dbReference type="InterPro" id="IPR038063">
    <property type="entry name" value="Transpep_catalytic_dom"/>
</dbReference>
<dbReference type="EMBL" id="JXJN01023888">
    <property type="status" value="NOT_ANNOTATED_CDS"/>
    <property type="molecule type" value="Genomic_DNA"/>
</dbReference>
<name>A0A1B0C143_9MUSC</name>
<evidence type="ECO:0000256" key="9">
    <source>
        <dbReference type="ARBA" id="ARBA00022727"/>
    </source>
</evidence>
<evidence type="ECO:0000256" key="10">
    <source>
        <dbReference type="ARBA" id="ARBA00022729"/>
    </source>
</evidence>
<evidence type="ECO:0000313" key="23">
    <source>
        <dbReference type="Proteomes" id="UP000092460"/>
    </source>
</evidence>
<keyword evidence="23" id="KW-1185">Reference proteome</keyword>
<dbReference type="STRING" id="67801.A0A1B0C143"/>
<dbReference type="GO" id="GO:0071555">
    <property type="term" value="P:cell wall organization"/>
    <property type="evidence" value="ECO:0007669"/>
    <property type="project" value="UniProtKB-KW"/>
</dbReference>
<keyword evidence="16" id="KW-0460">Magnesium</keyword>
<dbReference type="SUPFAM" id="SSF53271">
    <property type="entry name" value="PRTase-like"/>
    <property type="match status" value="2"/>
</dbReference>
<dbReference type="InterPro" id="IPR000836">
    <property type="entry name" value="PRTase_dom"/>
</dbReference>
<proteinExistence type="inferred from homology"/>
<dbReference type="GO" id="GO:0005524">
    <property type="term" value="F:ATP binding"/>
    <property type="evidence" value="ECO:0007669"/>
    <property type="project" value="UniProtKB-KW"/>
</dbReference>
<keyword evidence="19" id="KW-0961">Cell wall biogenesis/degradation</keyword>
<evidence type="ECO:0000313" key="22">
    <source>
        <dbReference type="EnsemblMetazoa" id="GPPI046371-PA"/>
    </source>
</evidence>
<keyword evidence="10" id="KW-0732">Signal</keyword>
<comment type="pathway">
    <text evidence="3">Cell wall biogenesis; peptidoglycan biosynthesis.</text>
</comment>
<keyword evidence="12" id="KW-0574">Periplasm</keyword>
<dbReference type="GO" id="GO:0000287">
    <property type="term" value="F:magnesium ion binding"/>
    <property type="evidence" value="ECO:0007669"/>
    <property type="project" value="InterPro"/>
</dbReference>
<dbReference type="InterPro" id="IPR012675">
    <property type="entry name" value="Beta-grasp_dom_sf"/>
</dbReference>
<dbReference type="AlphaFoldDB" id="A0A1B0C143"/>
<comment type="subcellular location">
    <subcellularLocation>
        <location evidence="2">Periplasm</location>
    </subcellularLocation>
</comment>
<evidence type="ECO:0000256" key="4">
    <source>
        <dbReference type="ARBA" id="ARBA00004996"/>
    </source>
</evidence>
<keyword evidence="14" id="KW-0378">Hydrolase</keyword>
<evidence type="ECO:0000256" key="18">
    <source>
        <dbReference type="ARBA" id="ARBA00022984"/>
    </source>
</evidence>
<dbReference type="VEuPathDB" id="VectorBase:GPPI046371"/>
<dbReference type="UniPathway" id="UPA00219"/>
<reference evidence="23" key="1">
    <citation type="submission" date="2015-01" db="EMBL/GenBank/DDBJ databases">
        <authorList>
            <person name="Aksoy S."/>
            <person name="Warren W."/>
            <person name="Wilson R.K."/>
        </authorList>
    </citation>
    <scope>NUCLEOTIDE SEQUENCE [LARGE SCALE GENOMIC DNA]</scope>
    <source>
        <strain evidence="23">IAEA</strain>
    </source>
</reference>
<comment type="pathway">
    <text evidence="4">Metabolic intermediate biosynthesis; 5-phospho-alpha-D-ribose 1-diphosphate biosynthesis; 5-phospho-alpha-D-ribose 1-diphosphate from D-ribose 5-phosphate (route I): step 1/1.</text>
</comment>
<dbReference type="Gene3D" id="2.40.440.10">
    <property type="entry name" value="L,D-transpeptidase catalytic domain-like"/>
    <property type="match status" value="1"/>
</dbReference>
<evidence type="ECO:0000256" key="1">
    <source>
        <dbReference type="ARBA" id="ARBA00001946"/>
    </source>
</evidence>
<evidence type="ECO:0000259" key="21">
    <source>
        <dbReference type="PROSITE" id="PS52029"/>
    </source>
</evidence>
<evidence type="ECO:0000256" key="20">
    <source>
        <dbReference type="ARBA" id="ARBA00049535"/>
    </source>
</evidence>
<dbReference type="InterPro" id="IPR006073">
    <property type="entry name" value="GTP-bd"/>
</dbReference>
<dbReference type="Pfam" id="PF13793">
    <property type="entry name" value="Pribosyltran_N"/>
    <property type="match status" value="1"/>
</dbReference>
<evidence type="ECO:0000256" key="2">
    <source>
        <dbReference type="ARBA" id="ARBA00004418"/>
    </source>
</evidence>
<dbReference type="EnsemblMetazoa" id="GPPI046371-RA">
    <property type="protein sequence ID" value="GPPI046371-PA"/>
    <property type="gene ID" value="GPPI046371"/>
</dbReference>
<evidence type="ECO:0000256" key="12">
    <source>
        <dbReference type="ARBA" id="ARBA00022764"/>
    </source>
</evidence>
<dbReference type="GO" id="GO:0002189">
    <property type="term" value="C:ribose phosphate diphosphokinase complex"/>
    <property type="evidence" value="ECO:0007669"/>
    <property type="project" value="TreeGrafter"/>
</dbReference>
<dbReference type="Proteomes" id="UP000092460">
    <property type="component" value="Unassembled WGS sequence"/>
</dbReference>
<dbReference type="NCBIfam" id="TIGR01251">
    <property type="entry name" value="ribP_PPkin"/>
    <property type="match status" value="1"/>
</dbReference>
<dbReference type="GO" id="GO:0006164">
    <property type="term" value="P:purine nucleotide biosynthetic process"/>
    <property type="evidence" value="ECO:0007669"/>
    <property type="project" value="TreeGrafter"/>
</dbReference>
<keyword evidence="11" id="KW-0547">Nucleotide-binding</keyword>
<evidence type="ECO:0000256" key="7">
    <source>
        <dbReference type="ARBA" id="ARBA00022679"/>
    </source>
</evidence>
<dbReference type="PANTHER" id="PTHR10210">
    <property type="entry name" value="RIBOSE-PHOSPHATE DIPHOSPHOKINASE FAMILY MEMBER"/>
    <property type="match status" value="1"/>
</dbReference>
<dbReference type="InterPro" id="IPR027417">
    <property type="entry name" value="P-loop_NTPase"/>
</dbReference>
<dbReference type="GO" id="GO:0005737">
    <property type="term" value="C:cytoplasm"/>
    <property type="evidence" value="ECO:0007669"/>
    <property type="project" value="TreeGrafter"/>
</dbReference>
<dbReference type="Pfam" id="PF17969">
    <property type="entry name" value="Ldt_C"/>
    <property type="match status" value="1"/>
</dbReference>
<evidence type="ECO:0000256" key="13">
    <source>
        <dbReference type="ARBA" id="ARBA00022777"/>
    </source>
</evidence>
<keyword evidence="13" id="KW-0418">Kinase</keyword>
<dbReference type="GO" id="GO:0016301">
    <property type="term" value="F:kinase activity"/>
    <property type="evidence" value="ECO:0007669"/>
    <property type="project" value="UniProtKB-KW"/>
</dbReference>
<dbReference type="EC" id="2.7.6.1" evidence="6"/>
<evidence type="ECO:0000256" key="16">
    <source>
        <dbReference type="ARBA" id="ARBA00022842"/>
    </source>
</evidence>
<evidence type="ECO:0000256" key="19">
    <source>
        <dbReference type="ARBA" id="ARBA00023316"/>
    </source>
</evidence>
<keyword evidence="18" id="KW-0573">Peptidoglycan synthesis</keyword>
<dbReference type="InterPro" id="IPR029099">
    <property type="entry name" value="Pribosyltran_N"/>
</dbReference>
<evidence type="ECO:0000256" key="14">
    <source>
        <dbReference type="ARBA" id="ARBA00022801"/>
    </source>
</evidence>
<dbReference type="GO" id="GO:0004749">
    <property type="term" value="F:ribose phosphate diphosphokinase activity"/>
    <property type="evidence" value="ECO:0007669"/>
    <property type="project" value="UniProtKB-EC"/>
</dbReference>
<keyword evidence="8" id="KW-0479">Metal-binding</keyword>
<dbReference type="GO" id="GO:0016787">
    <property type="term" value="F:hydrolase activity"/>
    <property type="evidence" value="ECO:0007669"/>
    <property type="project" value="UniProtKB-KW"/>
</dbReference>
<keyword evidence="17" id="KW-0133">Cell shape</keyword>
<dbReference type="GO" id="GO:0006015">
    <property type="term" value="P:5-phosphoribose 1-diphosphate biosynthetic process"/>
    <property type="evidence" value="ECO:0007669"/>
    <property type="project" value="TreeGrafter"/>
</dbReference>
<dbReference type="NCBIfam" id="NF002320">
    <property type="entry name" value="PRK01259.1"/>
    <property type="match status" value="1"/>
</dbReference>
<dbReference type="Pfam" id="PF03734">
    <property type="entry name" value="YkuD"/>
    <property type="match status" value="1"/>
</dbReference>
<evidence type="ECO:0000256" key="3">
    <source>
        <dbReference type="ARBA" id="ARBA00004752"/>
    </source>
</evidence>
<dbReference type="Gene3D" id="3.40.50.300">
    <property type="entry name" value="P-loop containing nucleotide triphosphate hydrolases"/>
    <property type="match status" value="1"/>
</dbReference>
<dbReference type="Gene3D" id="3.40.50.2020">
    <property type="match status" value="2"/>
</dbReference>
<evidence type="ECO:0000256" key="15">
    <source>
        <dbReference type="ARBA" id="ARBA00022840"/>
    </source>
</evidence>
<dbReference type="CDD" id="cd06223">
    <property type="entry name" value="PRTases_typeI"/>
    <property type="match status" value="1"/>
</dbReference>
<dbReference type="GO" id="GO:0005525">
    <property type="term" value="F:GTP binding"/>
    <property type="evidence" value="ECO:0007669"/>
    <property type="project" value="InterPro"/>
</dbReference>
<evidence type="ECO:0000256" key="5">
    <source>
        <dbReference type="ARBA" id="ARBA00006478"/>
    </source>
</evidence>
<dbReference type="PRINTS" id="PR00326">
    <property type="entry name" value="GTP1OBG"/>
</dbReference>
<feature type="domain" description="L,D-TPase catalytic" evidence="21">
    <location>
        <begin position="474"/>
        <end position="609"/>
    </location>
</feature>
<dbReference type="Gene3D" id="3.10.20.30">
    <property type="match status" value="1"/>
</dbReference>
<dbReference type="CDD" id="cd16913">
    <property type="entry name" value="YkuD_like"/>
    <property type="match status" value="1"/>
</dbReference>
<keyword evidence="7" id="KW-0808">Transferase</keyword>
<dbReference type="Pfam" id="PF14572">
    <property type="entry name" value="Pribosyl_synth"/>
    <property type="match status" value="1"/>
</dbReference>
<evidence type="ECO:0000256" key="6">
    <source>
        <dbReference type="ARBA" id="ARBA00013247"/>
    </source>
</evidence>
<protein>
    <recommendedName>
        <fullName evidence="6">ribose-phosphate diphosphokinase</fullName>
        <ecNumber evidence="6">2.7.6.1</ecNumber>
    </recommendedName>
</protein>
<dbReference type="PROSITE" id="PS52029">
    <property type="entry name" value="LD_TPASE"/>
    <property type="match status" value="1"/>
</dbReference>
<keyword evidence="15" id="KW-0067">ATP-binding</keyword>
<dbReference type="SMART" id="SM01400">
    <property type="entry name" value="Pribosyltran_N"/>
    <property type="match status" value="1"/>
</dbReference>
<evidence type="ECO:0000256" key="8">
    <source>
        <dbReference type="ARBA" id="ARBA00022723"/>
    </source>
</evidence>
<comment type="cofactor">
    <cofactor evidence="1">
        <name>Mg(2+)</name>
        <dbReference type="ChEBI" id="CHEBI:18420"/>
    </cofactor>
</comment>
<comment type="catalytic activity">
    <reaction evidence="20">
        <text>D-ribose 5-phosphate + ATP = 5-phospho-alpha-D-ribose 1-diphosphate + AMP + H(+)</text>
        <dbReference type="Rhea" id="RHEA:15609"/>
        <dbReference type="ChEBI" id="CHEBI:15378"/>
        <dbReference type="ChEBI" id="CHEBI:30616"/>
        <dbReference type="ChEBI" id="CHEBI:58017"/>
        <dbReference type="ChEBI" id="CHEBI:78346"/>
        <dbReference type="ChEBI" id="CHEBI:456215"/>
        <dbReference type="EC" id="2.7.6.1"/>
    </reaction>
</comment>
<reference evidence="22" key="2">
    <citation type="submission" date="2020-05" db="UniProtKB">
        <authorList>
            <consortium name="EnsemblMetazoa"/>
        </authorList>
    </citation>
    <scope>IDENTIFICATION</scope>
    <source>
        <strain evidence="22">IAEA</strain>
    </source>
</reference>
<comment type="similarity">
    <text evidence="5">Belongs to the ribose-phosphate pyrophosphokinase family.</text>
</comment>
<dbReference type="PANTHER" id="PTHR10210:SF41">
    <property type="entry name" value="RIBOSE-PHOSPHATE PYROPHOSPHOKINASE 1, CHLOROPLASTIC"/>
    <property type="match status" value="1"/>
</dbReference>
<sequence length="683" mass="76448">MKIFSGTSNLELANSISNKINISLSKISINRFKDGEINIKINENVRGKNACIIQSTCTPVNENLMELLLITDALKRAAAKKIVAIIPYFGYSRQDRRINSESVPISAKLIANLLSASGINQIVTIDVHFEQIQGFFDITFDSIPVKKIFLNDIKKKNFLDPVVVAPDFGGIHRARQISNAMKNIDIAVIEKYRPNVNQTKVANIIGNVKNRICIIIDDIIDTASTLCKSAYYLKNKGASKIICYITHPVLSGNALDNMRSSVIDEFILCDTIPINASFKQILPNMKILTSRASAKNFPFCTIKPNIALAPIPDIRLFKLQNIVKSSSIIPEYIEFIDIAGLVKGASEGCGNFKIPVLKICAKSEDIFINSLKKESSKIEIIPILENSDLGKIINCGCKILNLNNFFTVGKKEVRSWLIHHNTTALQASEYFAKKFNVGLTNILAANPGVDVFLPVAGTKIIIPKQLILPDIQYTGIVINTVEMRLFYFPKNSNIVIIFPIGIGQVGTETPNNWTTFIKNKKYGPTWIPTQSMRKEYLSRGKILLKVYPPGKNNPMGLYALYLENLYAIHGTNANFGIGLRVTHGCIRLRDADIKYLFDHVPIGTVVKFINEPIKVSLELDGSKYIEVHYPLSNSLKTFKSLYHDPIKIPKKIYDFIRDPKVNQFVVTKAFQERHGFPINIVKN</sequence>
<dbReference type="SUPFAM" id="SSF141523">
    <property type="entry name" value="L,D-transpeptidase catalytic domain-like"/>
    <property type="match status" value="1"/>
</dbReference>
<dbReference type="InterPro" id="IPR041597">
    <property type="entry name" value="Ldt_C"/>
</dbReference>
<dbReference type="SUPFAM" id="SSF52540">
    <property type="entry name" value="P-loop containing nucleoside triphosphate hydrolases"/>
    <property type="match status" value="1"/>
</dbReference>
<dbReference type="GO" id="GO:0008360">
    <property type="term" value="P:regulation of cell shape"/>
    <property type="evidence" value="ECO:0007669"/>
    <property type="project" value="UniProtKB-KW"/>
</dbReference>
<dbReference type="InterPro" id="IPR029057">
    <property type="entry name" value="PRTase-like"/>
</dbReference>
<dbReference type="InterPro" id="IPR005946">
    <property type="entry name" value="Rib-P_diPkinase"/>
</dbReference>
<evidence type="ECO:0000256" key="17">
    <source>
        <dbReference type="ARBA" id="ARBA00022960"/>
    </source>
</evidence>
<keyword evidence="9" id="KW-0545">Nucleotide biosynthesis</keyword>